<feature type="region of interest" description="Disordered" evidence="1">
    <location>
        <begin position="138"/>
        <end position="191"/>
    </location>
</feature>
<name>A0A1M2W0C0_TRAPU</name>
<evidence type="ECO:0000313" key="3">
    <source>
        <dbReference type="Proteomes" id="UP000184267"/>
    </source>
</evidence>
<protein>
    <submittedName>
        <fullName evidence="2">Uncharacterized protein</fullName>
    </submittedName>
</protein>
<feature type="compositionally biased region" description="Basic and acidic residues" evidence="1">
    <location>
        <begin position="138"/>
        <end position="157"/>
    </location>
</feature>
<feature type="compositionally biased region" description="Basic and acidic residues" evidence="1">
    <location>
        <begin position="176"/>
        <end position="191"/>
    </location>
</feature>
<organism evidence="2 3">
    <name type="scientific">Trametes pubescens</name>
    <name type="common">White-rot fungus</name>
    <dbReference type="NCBI Taxonomy" id="154538"/>
    <lineage>
        <taxon>Eukaryota</taxon>
        <taxon>Fungi</taxon>
        <taxon>Dikarya</taxon>
        <taxon>Basidiomycota</taxon>
        <taxon>Agaricomycotina</taxon>
        <taxon>Agaricomycetes</taxon>
        <taxon>Polyporales</taxon>
        <taxon>Polyporaceae</taxon>
        <taxon>Trametes</taxon>
    </lineage>
</organism>
<proteinExistence type="predicted"/>
<dbReference type="Gene3D" id="6.10.140.1430">
    <property type="match status" value="1"/>
</dbReference>
<dbReference type="OrthoDB" id="4023585at2759"/>
<comment type="caution">
    <text evidence="2">The sequence shown here is derived from an EMBL/GenBank/DDBJ whole genome shotgun (WGS) entry which is preliminary data.</text>
</comment>
<evidence type="ECO:0000313" key="2">
    <source>
        <dbReference type="EMBL" id="OJT13236.1"/>
    </source>
</evidence>
<gene>
    <name evidence="2" type="ORF">TRAPUB_10255</name>
</gene>
<accession>A0A1M2W0C0</accession>
<dbReference type="EMBL" id="MNAD01000421">
    <property type="protein sequence ID" value="OJT13236.1"/>
    <property type="molecule type" value="Genomic_DNA"/>
</dbReference>
<keyword evidence="3" id="KW-1185">Reference proteome</keyword>
<dbReference type="STRING" id="154538.A0A1M2W0C0"/>
<reference evidence="2 3" key="1">
    <citation type="submission" date="2016-10" db="EMBL/GenBank/DDBJ databases">
        <title>Genome sequence of the basidiomycete white-rot fungus Trametes pubescens.</title>
        <authorList>
            <person name="Makela M.R."/>
            <person name="Granchi Z."/>
            <person name="Peng M."/>
            <person name="De Vries R.P."/>
            <person name="Grigoriev I."/>
            <person name="Riley R."/>
            <person name="Hilden K."/>
        </authorList>
    </citation>
    <scope>NUCLEOTIDE SEQUENCE [LARGE SCALE GENOMIC DNA]</scope>
    <source>
        <strain evidence="2 3">FBCC735</strain>
    </source>
</reference>
<sequence>MAALRDRKWTCAKLAPPMDPHSSLRNGVRALVNDAPTSSLPRADYFRRGTAVRLSPPTTTTHHTSNNSSYDVYHPHVNFTMSMFRTGFSASTRSVVASSSRGFHSTPAAFKVTEKVAEVADKVNKKVGQTLASAIEKGEEATEKTKETLTTAKDKASEASSVAGQKANQTAAGAREGARDFTADVKKEARK</sequence>
<feature type="compositionally biased region" description="Polar residues" evidence="1">
    <location>
        <begin position="158"/>
        <end position="171"/>
    </location>
</feature>
<evidence type="ECO:0000256" key="1">
    <source>
        <dbReference type="SAM" id="MobiDB-lite"/>
    </source>
</evidence>
<dbReference type="AlphaFoldDB" id="A0A1M2W0C0"/>
<dbReference type="Proteomes" id="UP000184267">
    <property type="component" value="Unassembled WGS sequence"/>
</dbReference>